<dbReference type="Proteomes" id="UP000030649">
    <property type="component" value="Unassembled WGS sequence"/>
</dbReference>
<dbReference type="AlphaFoldDB" id="U1MLQ6"/>
<name>U1MLQ6_9EURY</name>
<dbReference type="HOGENOM" id="CLU_2839327_0_0_2"/>
<sequence length="65" mass="7159">MMSHDVVLSGLSVVACELTGVTSISKPWESRFVACTLLLVFYSSADQFGTTQWTRTQILPFATTE</sequence>
<proteinExistence type="predicted"/>
<gene>
    <name evidence="1" type="ORF">J07HQW1_00653</name>
</gene>
<accession>U1MLQ6</accession>
<evidence type="ECO:0000313" key="2">
    <source>
        <dbReference type="Proteomes" id="UP000030649"/>
    </source>
</evidence>
<reference evidence="1 2" key="1">
    <citation type="journal article" date="2013" name="PLoS ONE">
        <title>Assembly-driven community genomics of a hypersaline microbial ecosystem.</title>
        <authorList>
            <person name="Podell S."/>
            <person name="Ugalde J.A."/>
            <person name="Narasingarao P."/>
            <person name="Banfield J.F."/>
            <person name="Heidelberg K.B."/>
            <person name="Allen E.E."/>
        </authorList>
    </citation>
    <scope>NUCLEOTIDE SEQUENCE [LARGE SCALE GENOMIC DNA]</scope>
    <source>
        <strain evidence="2">J07HQW1</strain>
    </source>
</reference>
<dbReference type="STRING" id="1238424.J07HQW1_00653"/>
<protein>
    <submittedName>
        <fullName evidence="1">Uncharacterized protein</fullName>
    </submittedName>
</protein>
<evidence type="ECO:0000313" key="1">
    <source>
        <dbReference type="EMBL" id="ERG90629.1"/>
    </source>
</evidence>
<dbReference type="EMBL" id="KE356560">
    <property type="protein sequence ID" value="ERG90629.1"/>
    <property type="molecule type" value="Genomic_DNA"/>
</dbReference>
<organism evidence="1 2">
    <name type="scientific">Haloquadratum walsbyi J07HQW1</name>
    <dbReference type="NCBI Taxonomy" id="1238424"/>
    <lineage>
        <taxon>Archaea</taxon>
        <taxon>Methanobacteriati</taxon>
        <taxon>Methanobacteriota</taxon>
        <taxon>Stenosarchaea group</taxon>
        <taxon>Halobacteria</taxon>
        <taxon>Halobacteriales</taxon>
        <taxon>Haloferacaceae</taxon>
        <taxon>Haloquadratum</taxon>
    </lineage>
</organism>